<keyword evidence="15" id="KW-1185">Reference proteome</keyword>
<dbReference type="Ensembl" id="ENSMMOT00000012039.1">
    <property type="protein sequence ID" value="ENSMMOP00000011839.1"/>
    <property type="gene ID" value="ENSMMOG00000009097.1"/>
</dbReference>
<dbReference type="InterPro" id="IPR051665">
    <property type="entry name" value="Adrenomedullin-reg_peptide"/>
</dbReference>
<dbReference type="STRING" id="94237.ENSMMOP00000011839"/>
<name>A0A3Q3WRU8_MOLML</name>
<dbReference type="GO" id="GO:0005615">
    <property type="term" value="C:extracellular space"/>
    <property type="evidence" value="ECO:0007669"/>
    <property type="project" value="TreeGrafter"/>
</dbReference>
<sequence>MRLALHTVICCCVFTTVLPLVDGSTEELKTSLKKRIRALLQNQKKTGLRNSLITANERYSGTPIGNQQEGNIKISSPLARRSAFKSSGCVLVTCAYHDLFHRLYQNNNRQKQTNAPEKKVGPEGYGRRRRRSFQDATRIVPQTGRQSTEAG</sequence>
<evidence type="ECO:0000256" key="4">
    <source>
        <dbReference type="ARBA" id="ARBA00022685"/>
    </source>
</evidence>
<comment type="subcellular location">
    <subcellularLocation>
        <location evidence="1">Secreted</location>
    </subcellularLocation>
</comment>
<evidence type="ECO:0000256" key="11">
    <source>
        <dbReference type="PIRSR" id="PIRSR621116-50"/>
    </source>
</evidence>
<evidence type="ECO:0000313" key="15">
    <source>
        <dbReference type="Proteomes" id="UP000261620"/>
    </source>
</evidence>
<evidence type="ECO:0000256" key="3">
    <source>
        <dbReference type="ARBA" id="ARBA00022525"/>
    </source>
</evidence>
<keyword evidence="3" id="KW-0964">Secreted</keyword>
<dbReference type="GO" id="GO:0010460">
    <property type="term" value="P:positive regulation of heart rate"/>
    <property type="evidence" value="ECO:0007669"/>
    <property type="project" value="TreeGrafter"/>
</dbReference>
<feature type="region of interest" description="Disordered" evidence="12">
    <location>
        <begin position="107"/>
        <end position="151"/>
    </location>
</feature>
<evidence type="ECO:0000256" key="6">
    <source>
        <dbReference type="ARBA" id="ARBA00022729"/>
    </source>
</evidence>
<evidence type="ECO:0000313" key="14">
    <source>
        <dbReference type="Ensembl" id="ENSMMOP00000011839.1"/>
    </source>
</evidence>
<comment type="function">
    <text evidence="10">ADM function is mediated by the CALCRL-RAMP2 and CALCRL-RAMP3 receptor complexes with ADM showing the highest potency for the CALCRL-RAMP2 complex.</text>
</comment>
<organism evidence="14 15">
    <name type="scientific">Mola mola</name>
    <name type="common">Ocean sunfish</name>
    <name type="synonym">Tetraodon mola</name>
    <dbReference type="NCBI Taxonomy" id="94237"/>
    <lineage>
        <taxon>Eukaryota</taxon>
        <taxon>Metazoa</taxon>
        <taxon>Chordata</taxon>
        <taxon>Craniata</taxon>
        <taxon>Vertebrata</taxon>
        <taxon>Euteleostomi</taxon>
        <taxon>Actinopterygii</taxon>
        <taxon>Neopterygii</taxon>
        <taxon>Teleostei</taxon>
        <taxon>Neoteleostei</taxon>
        <taxon>Acanthomorphata</taxon>
        <taxon>Eupercaria</taxon>
        <taxon>Tetraodontiformes</taxon>
        <taxon>Molidae</taxon>
        <taxon>Mola</taxon>
    </lineage>
</organism>
<evidence type="ECO:0000256" key="5">
    <source>
        <dbReference type="ARBA" id="ARBA00022702"/>
    </source>
</evidence>
<dbReference type="Pfam" id="PF00214">
    <property type="entry name" value="Calc_CGRP_IAPP"/>
    <property type="match status" value="1"/>
</dbReference>
<protein>
    <recommendedName>
        <fullName evidence="9">Pro-adrenomedullin</fullName>
    </recommendedName>
</protein>
<dbReference type="GO" id="GO:0005179">
    <property type="term" value="F:hormone activity"/>
    <property type="evidence" value="ECO:0007669"/>
    <property type="project" value="UniProtKB-KW"/>
</dbReference>
<dbReference type="PANTHER" id="PTHR23414">
    <property type="entry name" value="ADRENOMEDULLIN, ADM"/>
    <property type="match status" value="1"/>
</dbReference>
<dbReference type="InterPro" id="IPR021116">
    <property type="entry name" value="Calcitonin/adrenomedullin"/>
</dbReference>
<dbReference type="GO" id="GO:0031700">
    <property type="term" value="F:adrenomedullin receptor binding"/>
    <property type="evidence" value="ECO:0007669"/>
    <property type="project" value="TreeGrafter"/>
</dbReference>
<dbReference type="OMA" id="HTIICCC"/>
<dbReference type="GO" id="GO:1990410">
    <property type="term" value="P:adrenomedullin receptor signaling pathway"/>
    <property type="evidence" value="ECO:0007669"/>
    <property type="project" value="TreeGrafter"/>
</dbReference>
<keyword evidence="7" id="KW-0027">Amidation</keyword>
<dbReference type="InterPro" id="IPR001710">
    <property type="entry name" value="Pro-ADM"/>
</dbReference>
<dbReference type="GO" id="GO:0007189">
    <property type="term" value="P:adenylate cyclase-activating G protein-coupled receptor signaling pathway"/>
    <property type="evidence" value="ECO:0007669"/>
    <property type="project" value="TreeGrafter"/>
</dbReference>
<accession>A0A3Q3WRU8</accession>
<evidence type="ECO:0000256" key="1">
    <source>
        <dbReference type="ARBA" id="ARBA00004613"/>
    </source>
</evidence>
<keyword evidence="6 13" id="KW-0732">Signal</keyword>
<comment type="similarity">
    <text evidence="2">Belongs to the adrenomedullin family.</text>
</comment>
<dbReference type="GO" id="GO:0003073">
    <property type="term" value="P:regulation of systemic arterial blood pressure"/>
    <property type="evidence" value="ECO:0007669"/>
    <property type="project" value="TreeGrafter"/>
</dbReference>
<evidence type="ECO:0000256" key="9">
    <source>
        <dbReference type="ARBA" id="ARBA00023472"/>
    </source>
</evidence>
<keyword evidence="4" id="KW-0165">Cleavage on pair of basic residues</keyword>
<keyword evidence="8 11" id="KW-1015">Disulfide bond</keyword>
<reference evidence="14" key="2">
    <citation type="submission" date="2025-09" db="UniProtKB">
        <authorList>
            <consortium name="Ensembl"/>
        </authorList>
    </citation>
    <scope>IDENTIFICATION</scope>
</reference>
<feature type="disulfide bond" evidence="11">
    <location>
        <begin position="89"/>
        <end position="94"/>
    </location>
</feature>
<evidence type="ECO:0000256" key="13">
    <source>
        <dbReference type="SAM" id="SignalP"/>
    </source>
</evidence>
<evidence type="ECO:0000256" key="10">
    <source>
        <dbReference type="ARBA" id="ARBA00049577"/>
    </source>
</evidence>
<dbReference type="PANTHER" id="PTHR23414:SF3">
    <property type="entry name" value="PRO-ADRENOMEDULLIN"/>
    <property type="match status" value="1"/>
</dbReference>
<evidence type="ECO:0000256" key="12">
    <source>
        <dbReference type="SAM" id="MobiDB-lite"/>
    </source>
</evidence>
<proteinExistence type="inferred from homology"/>
<dbReference type="AlphaFoldDB" id="A0A3Q3WRU8"/>
<feature type="chain" id="PRO_5018546099" description="Pro-adrenomedullin" evidence="13">
    <location>
        <begin position="24"/>
        <end position="151"/>
    </location>
</feature>
<dbReference type="Proteomes" id="UP000261620">
    <property type="component" value="Unplaced"/>
</dbReference>
<evidence type="ECO:0000256" key="8">
    <source>
        <dbReference type="ARBA" id="ARBA00023157"/>
    </source>
</evidence>
<feature type="signal peptide" evidence="13">
    <location>
        <begin position="1"/>
        <end position="23"/>
    </location>
</feature>
<evidence type="ECO:0000256" key="7">
    <source>
        <dbReference type="ARBA" id="ARBA00022815"/>
    </source>
</evidence>
<dbReference type="PRINTS" id="PR00801">
    <property type="entry name" value="ADRENOMEDULN"/>
</dbReference>
<evidence type="ECO:0000256" key="2">
    <source>
        <dbReference type="ARBA" id="ARBA00010575"/>
    </source>
</evidence>
<reference evidence="14" key="1">
    <citation type="submission" date="2025-08" db="UniProtKB">
        <authorList>
            <consortium name="Ensembl"/>
        </authorList>
    </citation>
    <scope>IDENTIFICATION</scope>
</reference>
<keyword evidence="5" id="KW-0372">Hormone</keyword>